<feature type="transmembrane region" description="Helical" evidence="6">
    <location>
        <begin position="109"/>
        <end position="125"/>
    </location>
</feature>
<evidence type="ECO:0000256" key="2">
    <source>
        <dbReference type="ARBA" id="ARBA00022475"/>
    </source>
</evidence>
<evidence type="ECO:0000256" key="5">
    <source>
        <dbReference type="ARBA" id="ARBA00023136"/>
    </source>
</evidence>
<name>A0AAI9DC63_PROST</name>
<feature type="transmembrane region" description="Helical" evidence="6">
    <location>
        <begin position="262"/>
        <end position="280"/>
    </location>
</feature>
<dbReference type="EMBL" id="ABMABF030000006">
    <property type="protein sequence ID" value="EMJ5134471.1"/>
    <property type="molecule type" value="Genomic_DNA"/>
</dbReference>
<feature type="transmembrane region" description="Helical" evidence="6">
    <location>
        <begin position="137"/>
        <end position="154"/>
    </location>
</feature>
<dbReference type="InterPro" id="IPR037185">
    <property type="entry name" value="EmrE-like"/>
</dbReference>
<dbReference type="InterPro" id="IPR000620">
    <property type="entry name" value="EamA_dom"/>
</dbReference>
<feature type="transmembrane region" description="Helical" evidence="6">
    <location>
        <begin position="77"/>
        <end position="97"/>
    </location>
</feature>
<feature type="transmembrane region" description="Helical" evidence="6">
    <location>
        <begin position="9"/>
        <end position="35"/>
    </location>
</feature>
<gene>
    <name evidence="8" type="ORF">RG298_002203</name>
</gene>
<proteinExistence type="predicted"/>
<comment type="caution">
    <text evidence="8">The sequence shown here is derived from an EMBL/GenBank/DDBJ whole genome shotgun (WGS) entry which is preliminary data.</text>
</comment>
<evidence type="ECO:0000256" key="4">
    <source>
        <dbReference type="ARBA" id="ARBA00022989"/>
    </source>
</evidence>
<dbReference type="GO" id="GO:0016020">
    <property type="term" value="C:membrane"/>
    <property type="evidence" value="ECO:0007669"/>
    <property type="project" value="InterPro"/>
</dbReference>
<evidence type="ECO:0000259" key="7">
    <source>
        <dbReference type="Pfam" id="PF00892"/>
    </source>
</evidence>
<accession>A0AAI9DC63</accession>
<protein>
    <submittedName>
        <fullName evidence="8">EamA family transporter</fullName>
    </submittedName>
</protein>
<evidence type="ECO:0000313" key="8">
    <source>
        <dbReference type="EMBL" id="EMJ5134471.1"/>
    </source>
</evidence>
<feature type="transmembrane region" description="Helical" evidence="6">
    <location>
        <begin position="166"/>
        <end position="186"/>
    </location>
</feature>
<keyword evidence="2" id="KW-1003">Cell membrane</keyword>
<feature type="transmembrane region" description="Helical" evidence="6">
    <location>
        <begin position="47"/>
        <end position="65"/>
    </location>
</feature>
<comment type="subcellular location">
    <subcellularLocation>
        <location evidence="1">Cell membrane</location>
        <topology evidence="1">Multi-pass membrane protein</topology>
    </subcellularLocation>
</comment>
<feature type="domain" description="EamA" evidence="7">
    <location>
        <begin position="16"/>
        <end position="148"/>
    </location>
</feature>
<feature type="transmembrane region" description="Helical" evidence="6">
    <location>
        <begin position="286"/>
        <end position="306"/>
    </location>
</feature>
<evidence type="ECO:0000256" key="1">
    <source>
        <dbReference type="ARBA" id="ARBA00004651"/>
    </source>
</evidence>
<sequence length="309" mass="34654">MNNNHHINWFYLSSSSGWIFIILYCLFTSISSVWVSMSFSEIKGTTLTFFTLLVAQIIFLIFSFIKKQKTIGFIMENKLMVFWLNILTLFSWLLMFMALQRIEASVESAIYQGWVPIVVMLLGLFKGNNGWLQVMGPLLIATSIFALIMARLYLNKDLHYNNTQMVLDGVILASIAGCTGGIYIFLSAKIMKVIGVTTLHVLTTRFVILLLVTSALAQEQLFTIVAIDLYILSKLVFLSIVFVVIPVYLLQHAILKLGAARISIITPLVPVVALATEYIVAPWGNVWFPILIGLVSISLIISNILMSRS</sequence>
<reference evidence="8" key="1">
    <citation type="submission" date="2024-02" db="EMBL/GenBank/DDBJ databases">
        <authorList>
            <consortium name="Clinical and Environmental Microbiology Branch: Whole genome sequencing antimicrobial resistance pathogens in the healthcare setting"/>
        </authorList>
    </citation>
    <scope>NUCLEOTIDE SEQUENCE</scope>
    <source>
        <strain evidence="8">2021GO-0154</strain>
    </source>
</reference>
<feature type="transmembrane region" description="Helical" evidence="6">
    <location>
        <begin position="229"/>
        <end position="250"/>
    </location>
</feature>
<dbReference type="SUPFAM" id="SSF103481">
    <property type="entry name" value="Multidrug resistance efflux transporter EmrE"/>
    <property type="match status" value="1"/>
</dbReference>
<keyword evidence="5 6" id="KW-0472">Membrane</keyword>
<keyword evidence="4 6" id="KW-1133">Transmembrane helix</keyword>
<feature type="transmembrane region" description="Helical" evidence="6">
    <location>
        <begin position="193"/>
        <end position="217"/>
    </location>
</feature>
<evidence type="ECO:0000256" key="3">
    <source>
        <dbReference type="ARBA" id="ARBA00022692"/>
    </source>
</evidence>
<dbReference type="Pfam" id="PF00892">
    <property type="entry name" value="EamA"/>
    <property type="match status" value="1"/>
</dbReference>
<dbReference type="AlphaFoldDB" id="A0AAI9DC63"/>
<evidence type="ECO:0000256" key="6">
    <source>
        <dbReference type="SAM" id="Phobius"/>
    </source>
</evidence>
<keyword evidence="3 6" id="KW-0812">Transmembrane</keyword>
<organism evidence="8">
    <name type="scientific">Providencia stuartii</name>
    <dbReference type="NCBI Taxonomy" id="588"/>
    <lineage>
        <taxon>Bacteria</taxon>
        <taxon>Pseudomonadati</taxon>
        <taxon>Pseudomonadota</taxon>
        <taxon>Gammaproteobacteria</taxon>
        <taxon>Enterobacterales</taxon>
        <taxon>Morganellaceae</taxon>
        <taxon>Providencia</taxon>
    </lineage>
</organism>